<dbReference type="PANTHER" id="PTHR30469">
    <property type="entry name" value="MULTIDRUG RESISTANCE PROTEIN MDTA"/>
    <property type="match status" value="1"/>
</dbReference>
<protein>
    <submittedName>
        <fullName evidence="4">Efflux RND transporter periplasmic adaptor subunit</fullName>
    </submittedName>
</protein>
<feature type="coiled-coil region" evidence="2">
    <location>
        <begin position="150"/>
        <end position="177"/>
    </location>
</feature>
<proteinExistence type="inferred from homology"/>
<evidence type="ECO:0000256" key="1">
    <source>
        <dbReference type="ARBA" id="ARBA00009477"/>
    </source>
</evidence>
<dbReference type="Gene3D" id="2.40.30.170">
    <property type="match status" value="1"/>
</dbReference>
<dbReference type="Proteomes" id="UP000306196">
    <property type="component" value="Unassembled WGS sequence"/>
</dbReference>
<evidence type="ECO:0000256" key="2">
    <source>
        <dbReference type="SAM" id="Coils"/>
    </source>
</evidence>
<sequence>MKIPILPILAVGCLIAAVHTVISSQPQRSSTSPPKMPPRSLYEKTIAAMGLVEPSSEMIFIGSHRSGVVQEVLVTTGQKVRAGDALIRLDTRELEATLKVDRAQWLEARSQLRVAQSQCMQSRRSFEYAQKLAGTRAISEEEVTDRKTALETALARVEAAESSIALAEARIQLTETEIKKSTLHAPIDATVLQLKIRAGEAVSATPAATPWLTLGQTDTLHLRADVDEHEAWRVRPDAEATAQVRGNPELQAALEFVRFEPLVIPKKSLSGDATERVDTRVLQVIYRVKKGDAPALYAGQQMDVFILAGGSTP</sequence>
<name>A0A5R8KFU9_9BACT</name>
<keyword evidence="2" id="KW-0175">Coiled coil</keyword>
<dbReference type="PANTHER" id="PTHR30469:SF15">
    <property type="entry name" value="HLYD FAMILY OF SECRETION PROTEINS"/>
    <property type="match status" value="1"/>
</dbReference>
<evidence type="ECO:0000313" key="4">
    <source>
        <dbReference type="EMBL" id="TLD70835.1"/>
    </source>
</evidence>
<dbReference type="Gene3D" id="2.40.50.100">
    <property type="match status" value="1"/>
</dbReference>
<dbReference type="SUPFAM" id="SSF111369">
    <property type="entry name" value="HlyD-like secretion proteins"/>
    <property type="match status" value="1"/>
</dbReference>
<organism evidence="4 5">
    <name type="scientific">Phragmitibacter flavus</name>
    <dbReference type="NCBI Taxonomy" id="2576071"/>
    <lineage>
        <taxon>Bacteria</taxon>
        <taxon>Pseudomonadati</taxon>
        <taxon>Verrucomicrobiota</taxon>
        <taxon>Verrucomicrobiia</taxon>
        <taxon>Verrucomicrobiales</taxon>
        <taxon>Verrucomicrobiaceae</taxon>
        <taxon>Phragmitibacter</taxon>
    </lineage>
</organism>
<dbReference type="GO" id="GO:1990281">
    <property type="term" value="C:efflux pump complex"/>
    <property type="evidence" value="ECO:0007669"/>
    <property type="project" value="TreeGrafter"/>
</dbReference>
<dbReference type="Gene3D" id="1.10.287.470">
    <property type="entry name" value="Helix hairpin bin"/>
    <property type="match status" value="1"/>
</dbReference>
<dbReference type="OrthoDB" id="9785187at2"/>
<dbReference type="NCBIfam" id="TIGR01730">
    <property type="entry name" value="RND_mfp"/>
    <property type="match status" value="1"/>
</dbReference>
<evidence type="ECO:0000313" key="5">
    <source>
        <dbReference type="Proteomes" id="UP000306196"/>
    </source>
</evidence>
<dbReference type="RefSeq" id="WP_138086305.1">
    <property type="nucleotide sequence ID" value="NZ_VAUV01000007.1"/>
</dbReference>
<evidence type="ECO:0000259" key="3">
    <source>
        <dbReference type="Pfam" id="PF25973"/>
    </source>
</evidence>
<comment type="caution">
    <text evidence="4">The sequence shown here is derived from an EMBL/GenBank/DDBJ whole genome shotgun (WGS) entry which is preliminary data.</text>
</comment>
<comment type="similarity">
    <text evidence="1">Belongs to the membrane fusion protein (MFP) (TC 8.A.1) family.</text>
</comment>
<dbReference type="InterPro" id="IPR006143">
    <property type="entry name" value="RND_pump_MFP"/>
</dbReference>
<accession>A0A5R8KFU9</accession>
<dbReference type="Pfam" id="PF25973">
    <property type="entry name" value="BSH_CzcB"/>
    <property type="match status" value="1"/>
</dbReference>
<dbReference type="EMBL" id="VAUV01000007">
    <property type="protein sequence ID" value="TLD70835.1"/>
    <property type="molecule type" value="Genomic_DNA"/>
</dbReference>
<keyword evidence="5" id="KW-1185">Reference proteome</keyword>
<gene>
    <name evidence="4" type="ORF">FEM03_11040</name>
</gene>
<feature type="domain" description="CzcB-like barrel-sandwich hybrid" evidence="3">
    <location>
        <begin position="64"/>
        <end position="205"/>
    </location>
</feature>
<dbReference type="GO" id="GO:0015562">
    <property type="term" value="F:efflux transmembrane transporter activity"/>
    <property type="evidence" value="ECO:0007669"/>
    <property type="project" value="TreeGrafter"/>
</dbReference>
<dbReference type="AlphaFoldDB" id="A0A5R8KFU9"/>
<dbReference type="InterPro" id="IPR058647">
    <property type="entry name" value="BSH_CzcB-like"/>
</dbReference>
<reference evidence="4 5" key="1">
    <citation type="submission" date="2019-05" db="EMBL/GenBank/DDBJ databases">
        <title>Verrucobacter flavum gen. nov., sp. nov. a new member of the family Verrucomicrobiaceae.</title>
        <authorList>
            <person name="Szuroczki S."/>
            <person name="Abbaszade G."/>
            <person name="Szabo A."/>
            <person name="Felfoldi T."/>
            <person name="Schumann P."/>
            <person name="Boka K."/>
            <person name="Keki Z."/>
            <person name="Toumi M."/>
            <person name="Toth E."/>
        </authorList>
    </citation>
    <scope>NUCLEOTIDE SEQUENCE [LARGE SCALE GENOMIC DNA]</scope>
    <source>
        <strain evidence="4 5">MG-N-17</strain>
    </source>
</reference>